<sequence>MYKAFITHSSLYKLLFNSITNKFNYYFSCFNKSTCIYVLYKKNTIIDTTFTIDIDSDWDHDEIPCNWSYGGTKQTFQPETSKYDDVTYILNTQYSEYDMFIGPKTETEMMFNYLSNFFSKLQKEKKIFYYVIQNNSIPPDIDSIFVVPIFEIETMQR</sequence>
<name>A0A6C0ISN1_9ZZZZ</name>
<dbReference type="AlphaFoldDB" id="A0A6C0ISN1"/>
<proteinExistence type="predicted"/>
<accession>A0A6C0ISN1</accession>
<protein>
    <submittedName>
        <fullName evidence="1">Uncharacterized protein</fullName>
    </submittedName>
</protein>
<dbReference type="EMBL" id="MN740246">
    <property type="protein sequence ID" value="QHT95769.1"/>
    <property type="molecule type" value="Genomic_DNA"/>
</dbReference>
<organism evidence="1">
    <name type="scientific">viral metagenome</name>
    <dbReference type="NCBI Taxonomy" id="1070528"/>
    <lineage>
        <taxon>unclassified sequences</taxon>
        <taxon>metagenomes</taxon>
        <taxon>organismal metagenomes</taxon>
    </lineage>
</organism>
<reference evidence="1" key="1">
    <citation type="journal article" date="2020" name="Nature">
        <title>Giant virus diversity and host interactions through global metagenomics.</title>
        <authorList>
            <person name="Schulz F."/>
            <person name="Roux S."/>
            <person name="Paez-Espino D."/>
            <person name="Jungbluth S."/>
            <person name="Walsh D.A."/>
            <person name="Denef V.J."/>
            <person name="McMahon K.D."/>
            <person name="Konstantinidis K.T."/>
            <person name="Eloe-Fadrosh E.A."/>
            <person name="Kyrpides N.C."/>
            <person name="Woyke T."/>
        </authorList>
    </citation>
    <scope>NUCLEOTIDE SEQUENCE</scope>
    <source>
        <strain evidence="1">GVMAG-M-3300024301-20</strain>
    </source>
</reference>
<evidence type="ECO:0000313" key="1">
    <source>
        <dbReference type="EMBL" id="QHT95769.1"/>
    </source>
</evidence>